<dbReference type="Gene3D" id="3.30.70.260">
    <property type="match status" value="1"/>
</dbReference>
<dbReference type="CDD" id="cd04872">
    <property type="entry name" value="ACT_1ZPV"/>
    <property type="match status" value="1"/>
</dbReference>
<feature type="domain" description="ACT" evidence="2">
    <location>
        <begin position="4"/>
        <end position="78"/>
    </location>
</feature>
<name>A0A4Q0VH36_CLOTA</name>
<reference evidence="4 5" key="1">
    <citation type="submission" date="2018-06" db="EMBL/GenBank/DDBJ databases">
        <title>Genome conservation of Clostridium tetani.</title>
        <authorList>
            <person name="Bruggemann H."/>
            <person name="Popoff M.R."/>
        </authorList>
    </citation>
    <scope>NUCLEOTIDE SEQUENCE [LARGE SCALE GENOMIC DNA]</scope>
    <source>
        <strain evidence="4 5">2017.061</strain>
    </source>
</reference>
<sequence>MKAMITVIGKDQEGIIAGVSTELYKNNVNILDISQTIIGGYFTMIMLVDMEKSKVSFTDLKEELIKKGEELKVSIKVQHEDIFNSMHRI</sequence>
<dbReference type="EMBL" id="QMAP01000001">
    <property type="protein sequence ID" value="RXI50627.1"/>
    <property type="molecule type" value="Genomic_DNA"/>
</dbReference>
<proteinExistence type="inferred from homology"/>
<dbReference type="PANTHER" id="PTHR34875:SF6">
    <property type="entry name" value="UPF0237 PROTEIN MJ1558"/>
    <property type="match status" value="1"/>
</dbReference>
<evidence type="ECO:0000259" key="2">
    <source>
        <dbReference type="PROSITE" id="PS51671"/>
    </source>
</evidence>
<protein>
    <recommendedName>
        <fullName evidence="1">UPF0237 protein DP130_01250</fullName>
    </recommendedName>
</protein>
<accession>A0A4Q0VH36</accession>
<dbReference type="InterPro" id="IPR022986">
    <property type="entry name" value="UPF0237_ACT"/>
</dbReference>
<dbReference type="RefSeq" id="WP_035110081.1">
    <property type="nucleotide sequence ID" value="NZ_AP026804.1"/>
</dbReference>
<evidence type="ECO:0000313" key="4">
    <source>
        <dbReference type="EMBL" id="RXI50627.1"/>
    </source>
</evidence>
<organism evidence="4 5">
    <name type="scientific">Clostridium tetani</name>
    <dbReference type="NCBI Taxonomy" id="1513"/>
    <lineage>
        <taxon>Bacteria</taxon>
        <taxon>Bacillati</taxon>
        <taxon>Bacillota</taxon>
        <taxon>Clostridia</taxon>
        <taxon>Eubacteriales</taxon>
        <taxon>Clostridiaceae</taxon>
        <taxon>Clostridium</taxon>
    </lineage>
</organism>
<dbReference type="PANTHER" id="PTHR34875">
    <property type="entry name" value="UPF0237 PROTEIN MJ1558"/>
    <property type="match status" value="1"/>
</dbReference>
<dbReference type="Proteomes" id="UP000290921">
    <property type="component" value="Unassembled WGS sequence"/>
</dbReference>
<gene>
    <name evidence="4" type="ORF">DP130_01250</name>
    <name evidence="3" type="ORF">K234311028_08650</name>
</gene>
<dbReference type="GeneID" id="24252804"/>
<dbReference type="NCBIfam" id="NF001220">
    <property type="entry name" value="PRK00194.1"/>
    <property type="match status" value="1"/>
</dbReference>
<dbReference type="EMBL" id="AP026818">
    <property type="protein sequence ID" value="BDR80619.1"/>
    <property type="molecule type" value="Genomic_DNA"/>
</dbReference>
<evidence type="ECO:0000313" key="5">
    <source>
        <dbReference type="Proteomes" id="UP000290921"/>
    </source>
</evidence>
<evidence type="ECO:0000313" key="6">
    <source>
        <dbReference type="Proteomes" id="UP001321763"/>
    </source>
</evidence>
<reference evidence="3 6" key="2">
    <citation type="submission" date="2022-09" db="EMBL/GenBank/DDBJ databases">
        <title>complete genome sequences of Clostridium tetani str. KHSU-234311-028 isolated from soil.</title>
        <authorList>
            <person name="Sekizuka T."/>
            <person name="Shitada C."/>
            <person name="Takahashi M."/>
            <person name="Kuroda M."/>
        </authorList>
    </citation>
    <scope>NUCLEOTIDE SEQUENCE [LARGE SCALE GENOMIC DNA]</scope>
    <source>
        <strain evidence="3 6">KHSU-234311-028</strain>
    </source>
</reference>
<comment type="similarity">
    <text evidence="1">Belongs to the UPF0237 family.</text>
</comment>
<dbReference type="Proteomes" id="UP001321763">
    <property type="component" value="Chromosome"/>
</dbReference>
<dbReference type="InterPro" id="IPR045865">
    <property type="entry name" value="ACT-like_dom_sf"/>
</dbReference>
<dbReference type="AlphaFoldDB" id="A0A4Q0VH36"/>
<dbReference type="SUPFAM" id="SSF55021">
    <property type="entry name" value="ACT-like"/>
    <property type="match status" value="1"/>
</dbReference>
<dbReference type="Pfam" id="PF13740">
    <property type="entry name" value="ACT_6"/>
    <property type="match status" value="1"/>
</dbReference>
<dbReference type="PROSITE" id="PS51671">
    <property type="entry name" value="ACT"/>
    <property type="match status" value="1"/>
</dbReference>
<dbReference type="InterPro" id="IPR050990">
    <property type="entry name" value="UPF0237/GcvR_regulator"/>
</dbReference>
<evidence type="ECO:0000256" key="1">
    <source>
        <dbReference type="HAMAP-Rule" id="MF_01054"/>
    </source>
</evidence>
<dbReference type="InterPro" id="IPR002912">
    <property type="entry name" value="ACT_dom"/>
</dbReference>
<dbReference type="HAMAP" id="MF_01054">
    <property type="entry name" value="UPF0237"/>
    <property type="match status" value="1"/>
</dbReference>
<evidence type="ECO:0000313" key="3">
    <source>
        <dbReference type="EMBL" id="BDR80619.1"/>
    </source>
</evidence>